<dbReference type="Proteomes" id="UP000789508">
    <property type="component" value="Unassembled WGS sequence"/>
</dbReference>
<dbReference type="EMBL" id="CAJVPS010000095">
    <property type="protein sequence ID" value="CAG8451034.1"/>
    <property type="molecule type" value="Genomic_DNA"/>
</dbReference>
<feature type="compositionally biased region" description="Polar residues" evidence="1">
    <location>
        <begin position="82"/>
        <end position="106"/>
    </location>
</feature>
<comment type="caution">
    <text evidence="2">The sequence shown here is derived from an EMBL/GenBank/DDBJ whole genome shotgun (WGS) entry which is preliminary data.</text>
</comment>
<name>A0A9N8VCP2_9GLOM</name>
<feature type="compositionally biased region" description="Acidic residues" evidence="1">
    <location>
        <begin position="34"/>
        <end position="52"/>
    </location>
</feature>
<protein>
    <submittedName>
        <fullName evidence="2">6857_t:CDS:1</fullName>
    </submittedName>
</protein>
<evidence type="ECO:0000256" key="1">
    <source>
        <dbReference type="SAM" id="MobiDB-lite"/>
    </source>
</evidence>
<evidence type="ECO:0000313" key="3">
    <source>
        <dbReference type="Proteomes" id="UP000789508"/>
    </source>
</evidence>
<dbReference type="AlphaFoldDB" id="A0A9N8VCP2"/>
<gene>
    <name evidence="2" type="ORF">ALEPTO_LOCUS1006</name>
</gene>
<accession>A0A9N8VCP2</accession>
<proteinExistence type="predicted"/>
<evidence type="ECO:0000313" key="2">
    <source>
        <dbReference type="EMBL" id="CAG8451034.1"/>
    </source>
</evidence>
<feature type="compositionally biased region" description="Polar residues" evidence="1">
    <location>
        <begin position="15"/>
        <end position="29"/>
    </location>
</feature>
<sequence>MDFFILAMQAKKQESSTSAAKKTIGNSLSMWEVESSDDDVEMTDSAPEDDKDVEMTDSASDDDDEMADSAPVDDIKPEKSSNDSIIKTNSRNASKNSNNTRAGTNL</sequence>
<keyword evidence="3" id="KW-1185">Reference proteome</keyword>
<feature type="region of interest" description="Disordered" evidence="1">
    <location>
        <begin position="10"/>
        <end position="106"/>
    </location>
</feature>
<reference evidence="2" key="1">
    <citation type="submission" date="2021-06" db="EMBL/GenBank/DDBJ databases">
        <authorList>
            <person name="Kallberg Y."/>
            <person name="Tangrot J."/>
            <person name="Rosling A."/>
        </authorList>
    </citation>
    <scope>NUCLEOTIDE SEQUENCE</scope>
    <source>
        <strain evidence="2">FL130A</strain>
    </source>
</reference>
<organism evidence="2 3">
    <name type="scientific">Ambispora leptoticha</name>
    <dbReference type="NCBI Taxonomy" id="144679"/>
    <lineage>
        <taxon>Eukaryota</taxon>
        <taxon>Fungi</taxon>
        <taxon>Fungi incertae sedis</taxon>
        <taxon>Mucoromycota</taxon>
        <taxon>Glomeromycotina</taxon>
        <taxon>Glomeromycetes</taxon>
        <taxon>Archaeosporales</taxon>
        <taxon>Ambisporaceae</taxon>
        <taxon>Ambispora</taxon>
    </lineage>
</organism>